<dbReference type="InterPro" id="IPR000835">
    <property type="entry name" value="HTH_MarR-typ"/>
</dbReference>
<dbReference type="EMBL" id="CP022521">
    <property type="protein sequence ID" value="ASO21337.1"/>
    <property type="molecule type" value="Genomic_DNA"/>
</dbReference>
<keyword evidence="5" id="KW-0804">Transcription</keyword>
<dbReference type="Pfam" id="PF01648">
    <property type="entry name" value="ACPS"/>
    <property type="match status" value="1"/>
</dbReference>
<dbReference type="InterPro" id="IPR037143">
    <property type="entry name" value="4-PPantetheinyl_Trfase_dom_sf"/>
</dbReference>
<keyword evidence="2" id="KW-0808">Transferase</keyword>
<dbReference type="SUPFAM" id="SSF46785">
    <property type="entry name" value="Winged helix' DNA-binding domain"/>
    <property type="match status" value="1"/>
</dbReference>
<dbReference type="Pfam" id="PF22624">
    <property type="entry name" value="AASDHPPT_N"/>
    <property type="match status" value="1"/>
</dbReference>
<protein>
    <submittedName>
        <fullName evidence="6">Multiple antibiotic resistance protein MarR</fullName>
    </submittedName>
</protein>
<dbReference type="SUPFAM" id="SSF56214">
    <property type="entry name" value="4'-phosphopantetheinyl transferase"/>
    <property type="match status" value="2"/>
</dbReference>
<keyword evidence="4" id="KW-0238">DNA-binding</keyword>
<dbReference type="GO" id="GO:0005829">
    <property type="term" value="C:cytosol"/>
    <property type="evidence" value="ECO:0007669"/>
    <property type="project" value="TreeGrafter"/>
</dbReference>
<dbReference type="GO" id="GO:0003677">
    <property type="term" value="F:DNA binding"/>
    <property type="evidence" value="ECO:0007669"/>
    <property type="project" value="UniProtKB-KW"/>
</dbReference>
<sequence>MGQDRAVRIDQERIDEERHRLIDAVERHHDELMRRAVRVRSHPLLDSGITMQQFRVLLCLAFDDGIAGHALADQLGVSLATATGLIDRLLDRGLVSRVPDSRDRRVRRLSLTPEGGALLDDIATAGREHRQMLLTQLSVEELGDVERGAAALLAGAGRLPADAGLFRVVPDRPLSRGCAATDPPRHGAAGTVVPALGADEVQLWWARTDDVGRAAAGLLDAEETARYHGLRRDEDRRRYLLGRAMIRTLLAAHTGTPSGRLRLRRDCGHCGGPHGKPRLAGDGDGPEFSLAYAGDWAVLAVCGSAPIGVDAESATSGRHWGPLLDSALAPSERARVDEADPADRAALIIGYWTRKEAALKALGVGQAVPMGEIVVTAPGLPPAVLDWGTGVPRSVVPPPSAVTMLAADGPSGVRTAVAVLSGRPVTLTVHSAAGLLTSPGGR</sequence>
<dbReference type="SMART" id="SM00347">
    <property type="entry name" value="HTH_MARR"/>
    <property type="match status" value="1"/>
</dbReference>
<evidence type="ECO:0000256" key="5">
    <source>
        <dbReference type="ARBA" id="ARBA00023163"/>
    </source>
</evidence>
<dbReference type="InterPro" id="IPR036390">
    <property type="entry name" value="WH_DNA-bd_sf"/>
</dbReference>
<evidence type="ECO:0000313" key="6">
    <source>
        <dbReference type="EMBL" id="ASO21337.1"/>
    </source>
</evidence>
<dbReference type="Gene3D" id="3.90.470.20">
    <property type="entry name" value="4'-phosphopantetheinyl transferase domain"/>
    <property type="match status" value="1"/>
</dbReference>
<organism evidence="6 7">
    <name type="scientific">Actinoalloteichus hoggarensis</name>
    <dbReference type="NCBI Taxonomy" id="1470176"/>
    <lineage>
        <taxon>Bacteria</taxon>
        <taxon>Bacillati</taxon>
        <taxon>Actinomycetota</taxon>
        <taxon>Actinomycetes</taxon>
        <taxon>Pseudonocardiales</taxon>
        <taxon>Pseudonocardiaceae</taxon>
        <taxon>Actinoalloteichus</taxon>
    </lineage>
</organism>
<dbReference type="PROSITE" id="PS01117">
    <property type="entry name" value="HTH_MARR_1"/>
    <property type="match status" value="1"/>
</dbReference>
<dbReference type="InterPro" id="IPR055066">
    <property type="entry name" value="AASDHPPT_N"/>
</dbReference>
<dbReference type="InterPro" id="IPR050559">
    <property type="entry name" value="P-Pant_transferase_sf"/>
</dbReference>
<dbReference type="InterPro" id="IPR036388">
    <property type="entry name" value="WH-like_DNA-bd_sf"/>
</dbReference>
<reference evidence="6 7" key="1">
    <citation type="submission" date="2017-07" db="EMBL/GenBank/DDBJ databases">
        <title>Complete genome sequence of Actinoalloteichus hoggarensis DSM 45943, type strain of Actinoalloteichus hoggarensis.</title>
        <authorList>
            <person name="Ruckert C."/>
            <person name="Nouioui I."/>
            <person name="Willmese J."/>
            <person name="van Wezel G."/>
            <person name="Klenk H.-P."/>
            <person name="Kalinowski J."/>
            <person name="Zotchev S.B."/>
        </authorList>
    </citation>
    <scope>NUCLEOTIDE SEQUENCE [LARGE SCALE GENOMIC DNA]</scope>
    <source>
        <strain evidence="6 7">DSM 45943</strain>
    </source>
</reference>
<dbReference type="GO" id="GO:0008897">
    <property type="term" value="F:holo-[acyl-carrier-protein] synthase activity"/>
    <property type="evidence" value="ECO:0007669"/>
    <property type="project" value="InterPro"/>
</dbReference>
<gene>
    <name evidence="6" type="primary">marR2</name>
    <name evidence="6" type="ORF">AHOG_18560</name>
</gene>
<dbReference type="GO" id="GO:0019878">
    <property type="term" value="P:lysine biosynthetic process via aminoadipic acid"/>
    <property type="evidence" value="ECO:0007669"/>
    <property type="project" value="TreeGrafter"/>
</dbReference>
<keyword evidence="7" id="KW-1185">Reference proteome</keyword>
<dbReference type="AlphaFoldDB" id="A0A221W7J1"/>
<dbReference type="PANTHER" id="PTHR12215:SF10">
    <property type="entry name" value="L-AMINOADIPATE-SEMIALDEHYDE DEHYDROGENASE-PHOSPHOPANTETHEINYL TRANSFERASE"/>
    <property type="match status" value="1"/>
</dbReference>
<dbReference type="Proteomes" id="UP000204221">
    <property type="component" value="Chromosome"/>
</dbReference>
<dbReference type="GO" id="GO:0003700">
    <property type="term" value="F:DNA-binding transcription factor activity"/>
    <property type="evidence" value="ECO:0007669"/>
    <property type="project" value="InterPro"/>
</dbReference>
<evidence type="ECO:0000256" key="3">
    <source>
        <dbReference type="ARBA" id="ARBA00023015"/>
    </source>
</evidence>
<dbReference type="KEGG" id="ahg:AHOG_18560"/>
<evidence type="ECO:0000256" key="1">
    <source>
        <dbReference type="ARBA" id="ARBA00010990"/>
    </source>
</evidence>
<dbReference type="InterPro" id="IPR008278">
    <property type="entry name" value="4-PPantetheinyl_Trfase_dom"/>
</dbReference>
<evidence type="ECO:0000256" key="4">
    <source>
        <dbReference type="ARBA" id="ARBA00023125"/>
    </source>
</evidence>
<name>A0A221W7J1_9PSEU</name>
<dbReference type="OrthoDB" id="190168at2"/>
<dbReference type="Gene3D" id="1.10.10.10">
    <property type="entry name" value="Winged helix-like DNA-binding domain superfamily/Winged helix DNA-binding domain"/>
    <property type="match status" value="1"/>
</dbReference>
<comment type="similarity">
    <text evidence="1">Belongs to the P-Pant transferase superfamily. Gsp/Sfp/HetI/AcpT family.</text>
</comment>
<dbReference type="GO" id="GO:0000287">
    <property type="term" value="F:magnesium ion binding"/>
    <property type="evidence" value="ECO:0007669"/>
    <property type="project" value="InterPro"/>
</dbReference>
<dbReference type="PRINTS" id="PR00598">
    <property type="entry name" value="HTHMARR"/>
</dbReference>
<dbReference type="PROSITE" id="PS50995">
    <property type="entry name" value="HTH_MARR_2"/>
    <property type="match status" value="1"/>
</dbReference>
<dbReference type="InterPro" id="IPR023187">
    <property type="entry name" value="Tscrpt_reg_MarR-type_CS"/>
</dbReference>
<dbReference type="Pfam" id="PF01047">
    <property type="entry name" value="MarR"/>
    <property type="match status" value="1"/>
</dbReference>
<proteinExistence type="inferred from homology"/>
<evidence type="ECO:0000256" key="2">
    <source>
        <dbReference type="ARBA" id="ARBA00022679"/>
    </source>
</evidence>
<evidence type="ECO:0000313" key="7">
    <source>
        <dbReference type="Proteomes" id="UP000204221"/>
    </source>
</evidence>
<keyword evidence="3" id="KW-0805">Transcription regulation</keyword>
<accession>A0A221W7J1</accession>
<dbReference type="PANTHER" id="PTHR12215">
    <property type="entry name" value="PHOSPHOPANTETHEINE TRANSFERASE"/>
    <property type="match status" value="1"/>
</dbReference>
<dbReference type="RefSeq" id="WP_093942509.1">
    <property type="nucleotide sequence ID" value="NZ_CP022521.1"/>
</dbReference>